<gene>
    <name evidence="3" type="ORF">PPNO1_LOCUS2947</name>
</gene>
<evidence type="ECO:0000256" key="1">
    <source>
        <dbReference type="SAM" id="Coils"/>
    </source>
</evidence>
<dbReference type="Gene3D" id="3.40.50.300">
    <property type="entry name" value="P-loop containing nucleotide triphosphate hydrolases"/>
    <property type="match status" value="1"/>
</dbReference>
<proteinExistence type="predicted"/>
<feature type="region of interest" description="Disordered" evidence="2">
    <location>
        <begin position="591"/>
        <end position="623"/>
    </location>
</feature>
<evidence type="ECO:0008006" key="5">
    <source>
        <dbReference type="Google" id="ProtNLM"/>
    </source>
</evidence>
<dbReference type="InterPro" id="IPR011990">
    <property type="entry name" value="TPR-like_helical_dom_sf"/>
</dbReference>
<dbReference type="Gene3D" id="1.25.40.10">
    <property type="entry name" value="Tetratricopeptide repeat domain"/>
    <property type="match status" value="1"/>
</dbReference>
<evidence type="ECO:0000313" key="4">
    <source>
        <dbReference type="Proteomes" id="UP000838763"/>
    </source>
</evidence>
<accession>A0A9P1H0I4</accession>
<dbReference type="OrthoDB" id="5086500at2759"/>
<dbReference type="AlphaFoldDB" id="A0A9P1H0I4"/>
<dbReference type="InterPro" id="IPR027417">
    <property type="entry name" value="P-loop_NTPase"/>
</dbReference>
<keyword evidence="4" id="KW-1185">Reference proteome</keyword>
<dbReference type="PANTHER" id="PTHR46082:SF6">
    <property type="entry name" value="AAA+ ATPASE DOMAIN-CONTAINING PROTEIN-RELATED"/>
    <property type="match status" value="1"/>
</dbReference>
<dbReference type="PANTHER" id="PTHR46082">
    <property type="entry name" value="ATP/GTP-BINDING PROTEIN-RELATED"/>
    <property type="match status" value="1"/>
</dbReference>
<evidence type="ECO:0000313" key="3">
    <source>
        <dbReference type="EMBL" id="CAI4213197.1"/>
    </source>
</evidence>
<protein>
    <recommendedName>
        <fullName evidence="5">Kinesin light chain</fullName>
    </recommendedName>
</protein>
<dbReference type="EMBL" id="CALLCH030000007">
    <property type="protein sequence ID" value="CAI4213197.1"/>
    <property type="molecule type" value="Genomic_DNA"/>
</dbReference>
<dbReference type="Proteomes" id="UP000838763">
    <property type="component" value="Unassembled WGS sequence"/>
</dbReference>
<feature type="compositionally biased region" description="Basic and acidic residues" evidence="2">
    <location>
        <begin position="591"/>
        <end position="602"/>
    </location>
</feature>
<evidence type="ECO:0000256" key="2">
    <source>
        <dbReference type="SAM" id="MobiDB-lite"/>
    </source>
</evidence>
<feature type="coiled-coil region" evidence="1">
    <location>
        <begin position="489"/>
        <end position="527"/>
    </location>
</feature>
<keyword evidence="1" id="KW-0175">Coiled coil</keyword>
<dbReference type="SUPFAM" id="SSF52540">
    <property type="entry name" value="P-loop containing nucleoside triphosphate hydrolases"/>
    <property type="match status" value="1"/>
</dbReference>
<name>A0A9P1H0I4_9PEZI</name>
<organism evidence="3 4">
    <name type="scientific">Parascedosporium putredinis</name>
    <dbReference type="NCBI Taxonomy" id="1442378"/>
    <lineage>
        <taxon>Eukaryota</taxon>
        <taxon>Fungi</taxon>
        <taxon>Dikarya</taxon>
        <taxon>Ascomycota</taxon>
        <taxon>Pezizomycotina</taxon>
        <taxon>Sordariomycetes</taxon>
        <taxon>Hypocreomycetidae</taxon>
        <taxon>Microascales</taxon>
        <taxon>Microascaceae</taxon>
        <taxon>Parascedosporium</taxon>
    </lineage>
</organism>
<dbReference type="InterPro" id="IPR053137">
    <property type="entry name" value="NLR-like"/>
</dbReference>
<reference evidence="3" key="1">
    <citation type="submission" date="2022-11" db="EMBL/GenBank/DDBJ databases">
        <authorList>
            <person name="Scott C."/>
            <person name="Bruce N."/>
        </authorList>
    </citation>
    <scope>NUCLEOTIDE SEQUENCE</scope>
</reference>
<sequence length="623" mass="68813">MARSHGEQGAGAGKSQLALDYAQGSRDEYDAQFWVDARNPSTVDKCYREIYQSLCHDPPDSVTTTSDQVRYAVLESFSKTEGRWLMIFDGAGNPDEDDGNDVNLSHYIPRGTAVHIVVTSRQQQTRTLPTFGTVEVGALGFDEAVDLFKRCANLPSTVGENDCAVGSIVTEVGCLALAVSMAGSYISCTPGLSNNLSPYLDELRQERSNLLARYSQRLTGKYDHRGIAVFEASCRAIQRQSPAACRILALLASMDNQDIFPGLFDPETPSKPKGSNIIVSKKEESWARLIGLQEDIEAADIAHLLALLERLEDQQELGTFALAGLRILCDAARALRPYTTNRHAEMRLSTHIRANTAFISQLQKDWAGANNPRPLGELSYLAGFLQQIGSWREASALWRIILDQQRQEFGDDSPTIFETTSYLVNALSMHETVDQSVRLWTDAVERCQSDLGHDHSITVKIRRSLENAVKEQELWSDIQDYHQESMGLLENLLTTLKEAAEGLDAMKEEQQDKVETATKAAEELNWALGSAHPSVVSQQQVLATVLEMEANAAAIHASYETLGRHARIILAQGRHLIAMHRDYEFTDAKSRERYSGRRGDRGEDAEDAGGYATQLGVTATGAS</sequence>
<comment type="caution">
    <text evidence="3">The sequence shown here is derived from an EMBL/GenBank/DDBJ whole genome shotgun (WGS) entry which is preliminary data.</text>
</comment>